<evidence type="ECO:0008006" key="4">
    <source>
        <dbReference type="Google" id="ProtNLM"/>
    </source>
</evidence>
<keyword evidence="1" id="KW-1133">Transmembrane helix</keyword>
<comment type="caution">
    <text evidence="2">The sequence shown here is derived from an EMBL/GenBank/DDBJ whole genome shotgun (WGS) entry which is preliminary data.</text>
</comment>
<sequence>MATTRRTSQLKQEEVELQKRLLLSLMGIITIAFLLIIGVSFFAPQIGSFFGLFSMHRNDADDQAIIKPGPPTFSNVPNATKEEAININGFSQPGMNVVLYVNGPEVERALVGGDGLFTFSGIKLNKGKNTIYAKVVDSKGTESDTSKVYIISYDNEKPKIDVIEPKSGSTVKNLDKRIKITGKVNEKSSIKINGRLAIMKPDLSFEFLLGVEEGNVKIKVEATDEAGNVATEEFEVRYVKES</sequence>
<proteinExistence type="predicted"/>
<feature type="transmembrane region" description="Helical" evidence="1">
    <location>
        <begin position="21"/>
        <end position="43"/>
    </location>
</feature>
<dbReference type="EMBL" id="MEWG01000008">
    <property type="protein sequence ID" value="OGC78041.1"/>
    <property type="molecule type" value="Genomic_DNA"/>
</dbReference>
<dbReference type="Gene3D" id="2.60.40.10">
    <property type="entry name" value="Immunoglobulins"/>
    <property type="match status" value="2"/>
</dbReference>
<organism evidence="2 3">
    <name type="scientific">candidate division WWE3 bacterium RIFOXYD1_FULL_39_9</name>
    <dbReference type="NCBI Taxonomy" id="1802649"/>
    <lineage>
        <taxon>Bacteria</taxon>
        <taxon>Katanobacteria</taxon>
    </lineage>
</organism>
<keyword evidence="1" id="KW-0812">Transmembrane</keyword>
<gene>
    <name evidence="2" type="ORF">A2619_03100</name>
</gene>
<keyword evidence="1" id="KW-0472">Membrane</keyword>
<evidence type="ECO:0000256" key="1">
    <source>
        <dbReference type="SAM" id="Phobius"/>
    </source>
</evidence>
<evidence type="ECO:0000313" key="3">
    <source>
        <dbReference type="Proteomes" id="UP000176815"/>
    </source>
</evidence>
<name>A0A1F4X938_UNCKA</name>
<reference evidence="2 3" key="1">
    <citation type="journal article" date="2016" name="Nat. Commun.">
        <title>Thousands of microbial genomes shed light on interconnected biogeochemical processes in an aquifer system.</title>
        <authorList>
            <person name="Anantharaman K."/>
            <person name="Brown C.T."/>
            <person name="Hug L.A."/>
            <person name="Sharon I."/>
            <person name="Castelle C.J."/>
            <person name="Probst A.J."/>
            <person name="Thomas B.C."/>
            <person name="Singh A."/>
            <person name="Wilkins M.J."/>
            <person name="Karaoz U."/>
            <person name="Brodie E.L."/>
            <person name="Williams K.H."/>
            <person name="Hubbard S.S."/>
            <person name="Banfield J.F."/>
        </authorList>
    </citation>
    <scope>NUCLEOTIDE SEQUENCE [LARGE SCALE GENOMIC DNA]</scope>
</reference>
<dbReference type="Proteomes" id="UP000176815">
    <property type="component" value="Unassembled WGS sequence"/>
</dbReference>
<accession>A0A1F4X938</accession>
<evidence type="ECO:0000313" key="2">
    <source>
        <dbReference type="EMBL" id="OGC78041.1"/>
    </source>
</evidence>
<dbReference type="InterPro" id="IPR013783">
    <property type="entry name" value="Ig-like_fold"/>
</dbReference>
<protein>
    <recommendedName>
        <fullName evidence="4">Bacterial Ig-like domain-containing protein</fullName>
    </recommendedName>
</protein>
<dbReference type="AlphaFoldDB" id="A0A1F4X938"/>